<dbReference type="EC" id="2.4.2.53" evidence="10"/>
<evidence type="ECO:0000313" key="10">
    <source>
        <dbReference type="EMBL" id="QDU67788.1"/>
    </source>
</evidence>
<feature type="domain" description="Glycosyltransferase 2-like" evidence="9">
    <location>
        <begin position="97"/>
        <end position="257"/>
    </location>
</feature>
<keyword evidence="4" id="KW-0812">Transmembrane</keyword>
<keyword evidence="5" id="KW-0448">Lipopolysaccharide biosynthesis</keyword>
<dbReference type="Pfam" id="PF00535">
    <property type="entry name" value="Glycos_transf_2"/>
    <property type="match status" value="1"/>
</dbReference>
<dbReference type="CDD" id="cd04179">
    <property type="entry name" value="DPM_DPG-synthase_like"/>
    <property type="match status" value="1"/>
</dbReference>
<accession>A0A518BLE2</accession>
<dbReference type="Proteomes" id="UP000316921">
    <property type="component" value="Chromosome"/>
</dbReference>
<dbReference type="GO" id="GO:0005886">
    <property type="term" value="C:plasma membrane"/>
    <property type="evidence" value="ECO:0007669"/>
    <property type="project" value="TreeGrafter"/>
</dbReference>
<protein>
    <submittedName>
        <fullName evidence="10">Undecaprenyl-phosphate 4-deoxy-4-formamido-L-arabinose transferase</fullName>
        <ecNumber evidence="10">2.4.2.53</ecNumber>
    </submittedName>
</protein>
<proteinExistence type="predicted"/>
<dbReference type="KEGG" id="pbap:Pla133_28770"/>
<evidence type="ECO:0000256" key="1">
    <source>
        <dbReference type="ARBA" id="ARBA00022475"/>
    </source>
</evidence>
<evidence type="ECO:0000256" key="5">
    <source>
        <dbReference type="ARBA" id="ARBA00022985"/>
    </source>
</evidence>
<dbReference type="GO" id="GO:0009103">
    <property type="term" value="P:lipopolysaccharide biosynthetic process"/>
    <property type="evidence" value="ECO:0007669"/>
    <property type="project" value="UniProtKB-KW"/>
</dbReference>
<evidence type="ECO:0000256" key="8">
    <source>
        <dbReference type="SAM" id="MobiDB-lite"/>
    </source>
</evidence>
<feature type="compositionally biased region" description="Low complexity" evidence="8">
    <location>
        <begin position="19"/>
        <end position="75"/>
    </location>
</feature>
<sequence length="328" mass="35330">MSAAESSPPDHQHGAQRVPAGPHSAGPHSAGPHSAGPHSAGPHSAGPHSAGPHSAGPHSAGPHSAGPHSAGPPSSDLRDAPHVPIPGAGDRVTVGTTVVLPAYNEQECLAEAVERTAAYLTECFDVWEIVVVDDGSKDNTGAIADGLASRHPRVRVIHHPTNLGYGAALANGFAAAECDLVFYTDSDLQFDVRELGGVIAQMLEAGADAVFGFRVYRYDSVLRCLLSWTYNRLVRVLFGVRVRDVDCAFKVFRRPVVQAMALESTDFFIDTEMVAQTARLGYRSIEVGVRHYPRLAGRTTVQASDIPRTLRTVARMWWRIRRLDRKGR</sequence>
<keyword evidence="11" id="KW-1185">Reference proteome</keyword>
<keyword evidence="7" id="KW-0472">Membrane</keyword>
<dbReference type="Gene3D" id="3.90.550.10">
    <property type="entry name" value="Spore Coat Polysaccharide Biosynthesis Protein SpsA, Chain A"/>
    <property type="match status" value="1"/>
</dbReference>
<evidence type="ECO:0000256" key="2">
    <source>
        <dbReference type="ARBA" id="ARBA00022676"/>
    </source>
</evidence>
<dbReference type="PANTHER" id="PTHR48090:SF3">
    <property type="entry name" value="UNDECAPRENYL-PHOSPHATE 4-DEOXY-4-FORMAMIDO-L-ARABINOSE TRANSFERASE"/>
    <property type="match status" value="1"/>
</dbReference>
<keyword evidence="1" id="KW-1003">Cell membrane</keyword>
<evidence type="ECO:0000256" key="4">
    <source>
        <dbReference type="ARBA" id="ARBA00022692"/>
    </source>
</evidence>
<keyword evidence="6" id="KW-1133">Transmembrane helix</keyword>
<reference evidence="10 11" key="1">
    <citation type="submission" date="2019-02" db="EMBL/GenBank/DDBJ databases">
        <title>Deep-cultivation of Planctomycetes and their phenomic and genomic characterization uncovers novel biology.</title>
        <authorList>
            <person name="Wiegand S."/>
            <person name="Jogler M."/>
            <person name="Boedeker C."/>
            <person name="Pinto D."/>
            <person name="Vollmers J."/>
            <person name="Rivas-Marin E."/>
            <person name="Kohn T."/>
            <person name="Peeters S.H."/>
            <person name="Heuer A."/>
            <person name="Rast P."/>
            <person name="Oberbeckmann S."/>
            <person name="Bunk B."/>
            <person name="Jeske O."/>
            <person name="Meyerdierks A."/>
            <person name="Storesund J.E."/>
            <person name="Kallscheuer N."/>
            <person name="Luecker S."/>
            <person name="Lage O.M."/>
            <person name="Pohl T."/>
            <person name="Merkel B.J."/>
            <person name="Hornburger P."/>
            <person name="Mueller R.-W."/>
            <person name="Bruemmer F."/>
            <person name="Labrenz M."/>
            <person name="Spormann A.M."/>
            <person name="Op den Camp H."/>
            <person name="Overmann J."/>
            <person name="Amann R."/>
            <person name="Jetten M.S.M."/>
            <person name="Mascher T."/>
            <person name="Medema M.H."/>
            <person name="Devos D.P."/>
            <person name="Kaster A.-K."/>
            <person name="Ovreas L."/>
            <person name="Rohde M."/>
            <person name="Galperin M.Y."/>
            <person name="Jogler C."/>
        </authorList>
    </citation>
    <scope>NUCLEOTIDE SEQUENCE [LARGE SCALE GENOMIC DNA]</scope>
    <source>
        <strain evidence="10 11">Pla133</strain>
    </source>
</reference>
<dbReference type="InterPro" id="IPR050256">
    <property type="entry name" value="Glycosyltransferase_2"/>
</dbReference>
<evidence type="ECO:0000259" key="9">
    <source>
        <dbReference type="Pfam" id="PF00535"/>
    </source>
</evidence>
<evidence type="ECO:0000313" key="11">
    <source>
        <dbReference type="Proteomes" id="UP000316921"/>
    </source>
</evidence>
<dbReference type="EMBL" id="CP036287">
    <property type="protein sequence ID" value="QDU67788.1"/>
    <property type="molecule type" value="Genomic_DNA"/>
</dbReference>
<keyword evidence="3 10" id="KW-0808">Transferase</keyword>
<dbReference type="SUPFAM" id="SSF53448">
    <property type="entry name" value="Nucleotide-diphospho-sugar transferases"/>
    <property type="match status" value="1"/>
</dbReference>
<evidence type="ECO:0000256" key="7">
    <source>
        <dbReference type="ARBA" id="ARBA00023136"/>
    </source>
</evidence>
<dbReference type="InterPro" id="IPR029044">
    <property type="entry name" value="Nucleotide-diphossugar_trans"/>
</dbReference>
<dbReference type="InterPro" id="IPR001173">
    <property type="entry name" value="Glyco_trans_2-like"/>
</dbReference>
<keyword evidence="2 10" id="KW-0328">Glycosyltransferase</keyword>
<feature type="region of interest" description="Disordered" evidence="8">
    <location>
        <begin position="1"/>
        <end position="91"/>
    </location>
</feature>
<dbReference type="GO" id="GO:0099621">
    <property type="term" value="F:undecaprenyl-phosphate 4-deoxy-4-formamido-L-arabinose transferase activity"/>
    <property type="evidence" value="ECO:0007669"/>
    <property type="project" value="UniProtKB-EC"/>
</dbReference>
<dbReference type="PANTHER" id="PTHR48090">
    <property type="entry name" value="UNDECAPRENYL-PHOSPHATE 4-DEOXY-4-FORMAMIDO-L-ARABINOSE TRANSFERASE-RELATED"/>
    <property type="match status" value="1"/>
</dbReference>
<dbReference type="AlphaFoldDB" id="A0A518BLE2"/>
<evidence type="ECO:0000256" key="3">
    <source>
        <dbReference type="ARBA" id="ARBA00022679"/>
    </source>
</evidence>
<organism evidence="10 11">
    <name type="scientific">Engelhardtia mirabilis</name>
    <dbReference type="NCBI Taxonomy" id="2528011"/>
    <lineage>
        <taxon>Bacteria</taxon>
        <taxon>Pseudomonadati</taxon>
        <taxon>Planctomycetota</taxon>
        <taxon>Planctomycetia</taxon>
        <taxon>Planctomycetia incertae sedis</taxon>
        <taxon>Engelhardtia</taxon>
    </lineage>
</organism>
<gene>
    <name evidence="10" type="primary">arnC_5</name>
    <name evidence="10" type="ORF">Pla133_28770</name>
</gene>
<evidence type="ECO:0000256" key="6">
    <source>
        <dbReference type="ARBA" id="ARBA00022989"/>
    </source>
</evidence>
<name>A0A518BLE2_9BACT</name>